<evidence type="ECO:0000256" key="7">
    <source>
        <dbReference type="HAMAP-Rule" id="MF_00220"/>
    </source>
</evidence>
<feature type="binding site" evidence="7">
    <location>
        <position position="147"/>
    </location>
    <ligand>
        <name>Zn(2+)</name>
        <dbReference type="ChEBI" id="CHEBI:29105"/>
        <label>2</label>
    </ligand>
</feature>
<feature type="binding site" evidence="7">
    <location>
        <begin position="57"/>
        <end position="59"/>
    </location>
    <ligand>
        <name>substrate</name>
    </ligand>
</feature>
<feature type="binding site" evidence="7">
    <location>
        <position position="273"/>
    </location>
    <ligand>
        <name>substrate</name>
    </ligand>
</feature>
<dbReference type="PANTHER" id="PTHR43668:SF2">
    <property type="entry name" value="ALLANTOINASE"/>
    <property type="match status" value="1"/>
</dbReference>
<sequence length="420" mass="44887">MKTLVKNIVVNGEATDLIVEDGQIKAFLTGADAADFDKVVEGEGNTAIPGLVDVHVHFRDPGQEAKETIATGSKAAAAGGFTSVLAMANTKPVIDNVERLESQLKRNQENGLIKVGQIAAITSDLTGKEVGPIEELAAAGAAAFSNDGHGLQSAKTMYEAQLAIKAAGKVLSAHIEDDDLVDGGVMNAGAKAESLGLPGMNSLSESSQLARDLMMVRQTRCSYHVAHISTKESVDLVRQAKKEGLPVTAEVSPHHLFLDEEDILTDDPMFKMNPPLRSKEDRLALIAGLLDGTIDMVATDHAPHQAHEKQGSMCGCAFGIVGLETAFPLMYTRFVKSGLVDLQTLIKWMVVNPIKVFGLKNAGELRVGDSADLTLVDLTEEFEIDAADFYSKGKNSPFIGETVFGRVKKTMVDGNIVFEK</sequence>
<keyword evidence="3 7" id="KW-0479">Metal-binding</keyword>
<comment type="similarity">
    <text evidence="2 7">Belongs to the metallo-dependent hydrolases superfamily. DHOase family. Class I DHOase subfamily.</text>
</comment>
<feature type="active site" evidence="7">
    <location>
        <position position="300"/>
    </location>
</feature>
<dbReference type="PROSITE" id="PS00483">
    <property type="entry name" value="DIHYDROOROTASE_2"/>
    <property type="match status" value="1"/>
</dbReference>
<evidence type="ECO:0000256" key="1">
    <source>
        <dbReference type="ARBA" id="ARBA00002368"/>
    </source>
</evidence>
<feature type="binding site" evidence="7">
    <location>
        <position position="147"/>
    </location>
    <ligand>
        <name>Zn(2+)</name>
        <dbReference type="ChEBI" id="CHEBI:29105"/>
        <label>1</label>
    </ligand>
</feature>
<dbReference type="PANTHER" id="PTHR43668">
    <property type="entry name" value="ALLANTOINASE"/>
    <property type="match status" value="1"/>
</dbReference>
<dbReference type="NCBIfam" id="TIGR00857">
    <property type="entry name" value="pyrC_multi"/>
    <property type="match status" value="1"/>
</dbReference>
<comment type="function">
    <text evidence="1 7">Catalyzes the reversible cyclization of carbamoyl aspartate to dihydroorotate.</text>
</comment>
<dbReference type="SUPFAM" id="SSF51338">
    <property type="entry name" value="Composite domain of metallo-dependent hydrolases"/>
    <property type="match status" value="1"/>
</dbReference>
<dbReference type="InterPro" id="IPR002195">
    <property type="entry name" value="Dihydroorotase_CS"/>
</dbReference>
<dbReference type="Gene3D" id="2.30.40.10">
    <property type="entry name" value="Urease, subunit C, domain 1"/>
    <property type="match status" value="1"/>
</dbReference>
<evidence type="ECO:0000256" key="4">
    <source>
        <dbReference type="ARBA" id="ARBA00022801"/>
    </source>
</evidence>
<evidence type="ECO:0000256" key="6">
    <source>
        <dbReference type="ARBA" id="ARBA00022975"/>
    </source>
</evidence>
<feature type="binding site" evidence="7">
    <location>
        <position position="300"/>
    </location>
    <ligand>
        <name>Zn(2+)</name>
        <dbReference type="ChEBI" id="CHEBI:29105"/>
        <label>1</label>
    </ligand>
</feature>
<evidence type="ECO:0000313" key="10">
    <source>
        <dbReference type="Proteomes" id="UP001523234"/>
    </source>
</evidence>
<dbReference type="CDD" id="cd01317">
    <property type="entry name" value="DHOase_IIa"/>
    <property type="match status" value="1"/>
</dbReference>
<evidence type="ECO:0000259" key="8">
    <source>
        <dbReference type="Pfam" id="PF12890"/>
    </source>
</evidence>
<name>A0ABT0ZQV3_9LACO</name>
<dbReference type="InterPro" id="IPR032466">
    <property type="entry name" value="Metal_Hydrolase"/>
</dbReference>
<dbReference type="EC" id="3.5.2.3" evidence="7"/>
<feature type="binding site" evidence="7">
    <location>
        <position position="55"/>
    </location>
    <ligand>
        <name>Zn(2+)</name>
        <dbReference type="ChEBI" id="CHEBI:29105"/>
        <label>1</label>
    </ligand>
</feature>
<dbReference type="Gene3D" id="3.20.20.140">
    <property type="entry name" value="Metal-dependent hydrolases"/>
    <property type="match status" value="1"/>
</dbReference>
<keyword evidence="4 7" id="KW-0378">Hydrolase</keyword>
<dbReference type="SUPFAM" id="SSF51556">
    <property type="entry name" value="Metallo-dependent hydrolases"/>
    <property type="match status" value="1"/>
</dbReference>
<organism evidence="9 10">
    <name type="scientific">Fructobacillus apis</name>
    <dbReference type="NCBI Taxonomy" id="2935017"/>
    <lineage>
        <taxon>Bacteria</taxon>
        <taxon>Bacillati</taxon>
        <taxon>Bacillota</taxon>
        <taxon>Bacilli</taxon>
        <taxon>Lactobacillales</taxon>
        <taxon>Lactobacillaceae</taxon>
        <taxon>Fructobacillus</taxon>
    </lineage>
</organism>
<comment type="cofactor">
    <cofactor evidence="7">
        <name>Zn(2+)</name>
        <dbReference type="ChEBI" id="CHEBI:29105"/>
    </cofactor>
    <text evidence="7">Binds 2 Zn(2+) ions per subunit.</text>
</comment>
<protein>
    <recommendedName>
        <fullName evidence="7">Dihydroorotase</fullName>
        <shortName evidence="7">DHOase</shortName>
        <ecNumber evidence="7">3.5.2.3</ecNumber>
    </recommendedName>
</protein>
<evidence type="ECO:0000256" key="2">
    <source>
        <dbReference type="ARBA" id="ARBA00010286"/>
    </source>
</evidence>
<dbReference type="RefSeq" id="WP_252443394.1">
    <property type="nucleotide sequence ID" value="NZ_JAMWYK010000004.1"/>
</dbReference>
<dbReference type="InterPro" id="IPR024403">
    <property type="entry name" value="DHOase_cat"/>
</dbReference>
<dbReference type="Pfam" id="PF12890">
    <property type="entry name" value="DHOase"/>
    <property type="match status" value="1"/>
</dbReference>
<keyword evidence="6 7" id="KW-0665">Pyrimidine biosynthesis</keyword>
<reference evidence="9 10" key="1">
    <citation type="submission" date="2022-06" db="EMBL/GenBank/DDBJ databases">
        <title>Fructobacillus taiwanensis sp. nov., isolated from the honeybee.</title>
        <authorList>
            <person name="Chen Y.-S."/>
            <person name="Wang L.-T."/>
            <person name="Lee Y.-S."/>
            <person name="Chang Y.-C."/>
            <person name="Wu H.-C."/>
            <person name="Liao C.-Y."/>
            <person name="Chen W.-H."/>
            <person name="Deng J.-N."/>
            <person name="Wang Y.-H."/>
        </authorList>
    </citation>
    <scope>NUCLEOTIDE SEQUENCE [LARGE SCALE GENOMIC DNA]</scope>
    <source>
        <strain evidence="9 10">W13</strain>
    </source>
</reference>
<feature type="binding site" evidence="7">
    <location>
        <begin position="318"/>
        <end position="319"/>
    </location>
    <ligand>
        <name>substrate</name>
    </ligand>
</feature>
<feature type="binding site" evidence="7">
    <location>
        <position position="227"/>
    </location>
    <ligand>
        <name>Zn(2+)</name>
        <dbReference type="ChEBI" id="CHEBI:29105"/>
        <label>2</label>
    </ligand>
</feature>
<accession>A0ABT0ZQV3</accession>
<evidence type="ECO:0000313" key="9">
    <source>
        <dbReference type="EMBL" id="MCO0832335.1"/>
    </source>
</evidence>
<dbReference type="Proteomes" id="UP001523234">
    <property type="component" value="Unassembled WGS sequence"/>
</dbReference>
<feature type="binding site" evidence="7">
    <location>
        <position position="304"/>
    </location>
    <ligand>
        <name>substrate</name>
    </ligand>
</feature>
<feature type="binding site" evidence="7">
    <location>
        <position position="174"/>
    </location>
    <ligand>
        <name>Zn(2+)</name>
        <dbReference type="ChEBI" id="CHEBI:29105"/>
        <label>2</label>
    </ligand>
</feature>
<comment type="pathway">
    <text evidence="7">Pyrimidine metabolism; UMP biosynthesis via de novo pathway; (S)-dihydroorotate from bicarbonate: step 3/3.</text>
</comment>
<feature type="binding site" evidence="7">
    <location>
        <position position="89"/>
    </location>
    <ligand>
        <name>substrate</name>
    </ligand>
</feature>
<dbReference type="InterPro" id="IPR011059">
    <property type="entry name" value="Metal-dep_hydrolase_composite"/>
</dbReference>
<dbReference type="HAMAP" id="MF_00220_B">
    <property type="entry name" value="PyrC_classI_B"/>
    <property type="match status" value="1"/>
</dbReference>
<feature type="domain" description="Dihydroorotase catalytic" evidence="8">
    <location>
        <begin position="47"/>
        <end position="233"/>
    </location>
</feature>
<dbReference type="InterPro" id="IPR050138">
    <property type="entry name" value="DHOase/Allantoinase_Hydrolase"/>
</dbReference>
<dbReference type="EMBL" id="JAMWYK010000004">
    <property type="protein sequence ID" value="MCO0832335.1"/>
    <property type="molecule type" value="Genomic_DNA"/>
</dbReference>
<comment type="caution">
    <text evidence="9">The sequence shown here is derived from an EMBL/GenBank/DDBJ whole genome shotgun (WGS) entry which is preliminary data.</text>
</comment>
<keyword evidence="10" id="KW-1185">Reference proteome</keyword>
<comment type="catalytic activity">
    <reaction evidence="7">
        <text>(S)-dihydroorotate + H2O = N-carbamoyl-L-aspartate + H(+)</text>
        <dbReference type="Rhea" id="RHEA:24296"/>
        <dbReference type="ChEBI" id="CHEBI:15377"/>
        <dbReference type="ChEBI" id="CHEBI:15378"/>
        <dbReference type="ChEBI" id="CHEBI:30864"/>
        <dbReference type="ChEBI" id="CHEBI:32814"/>
        <dbReference type="EC" id="3.5.2.3"/>
    </reaction>
</comment>
<dbReference type="PROSITE" id="PS00482">
    <property type="entry name" value="DIHYDROOROTASE_1"/>
    <property type="match status" value="1"/>
</dbReference>
<evidence type="ECO:0000256" key="3">
    <source>
        <dbReference type="ARBA" id="ARBA00022723"/>
    </source>
</evidence>
<dbReference type="InterPro" id="IPR004722">
    <property type="entry name" value="DHOase"/>
</dbReference>
<proteinExistence type="inferred from homology"/>
<feature type="binding site" evidence="7">
    <location>
        <position position="57"/>
    </location>
    <ligand>
        <name>Zn(2+)</name>
        <dbReference type="ChEBI" id="CHEBI:29105"/>
        <label>1</label>
    </ligand>
</feature>
<keyword evidence="5 7" id="KW-0862">Zinc</keyword>
<gene>
    <name evidence="7" type="primary">pyrC</name>
    <name evidence="9" type="ORF">NFX39_04420</name>
</gene>
<evidence type="ECO:0000256" key="5">
    <source>
        <dbReference type="ARBA" id="ARBA00022833"/>
    </source>
</evidence>